<dbReference type="SUPFAM" id="SSF52540">
    <property type="entry name" value="P-loop containing nucleoside triphosphate hydrolases"/>
    <property type="match status" value="1"/>
</dbReference>
<proteinExistence type="inferred from homology"/>
<dbReference type="Pfam" id="PF00931">
    <property type="entry name" value="NB-ARC"/>
    <property type="match status" value="1"/>
</dbReference>
<keyword evidence="10" id="KW-1185">Reference proteome</keyword>
<evidence type="ECO:0000256" key="5">
    <source>
        <dbReference type="SAM" id="Coils"/>
    </source>
</evidence>
<dbReference type="InterPro" id="IPR055414">
    <property type="entry name" value="LRR_R13L4/SHOC2-like"/>
</dbReference>
<dbReference type="PANTHER" id="PTHR33463">
    <property type="entry name" value="NB-ARC DOMAIN-CONTAINING PROTEIN-RELATED"/>
    <property type="match status" value="1"/>
</dbReference>
<dbReference type="Pfam" id="PF23247">
    <property type="entry name" value="LRR_RPS2"/>
    <property type="match status" value="1"/>
</dbReference>
<evidence type="ECO:0000313" key="10">
    <source>
        <dbReference type="Proteomes" id="UP000585474"/>
    </source>
</evidence>
<dbReference type="OrthoDB" id="736010at2759"/>
<keyword evidence="2" id="KW-0433">Leucine-rich repeat</keyword>
<evidence type="ECO:0000256" key="4">
    <source>
        <dbReference type="ARBA" id="ARBA00022821"/>
    </source>
</evidence>
<dbReference type="SUPFAM" id="SSF52058">
    <property type="entry name" value="L domain-like"/>
    <property type="match status" value="1"/>
</dbReference>
<comment type="similarity">
    <text evidence="1">Belongs to the disease resistance NB-LRR family.</text>
</comment>
<evidence type="ECO:0000259" key="8">
    <source>
        <dbReference type="Pfam" id="PF23598"/>
    </source>
</evidence>
<dbReference type="PANTHER" id="PTHR33463:SF187">
    <property type="entry name" value="AND NB-ARC DOMAIN DISEASE RESISTANCE PROTEIN, PUTATIVE-RELATED"/>
    <property type="match status" value="1"/>
</dbReference>
<dbReference type="AlphaFoldDB" id="A0A7J0G1Y8"/>
<dbReference type="InterPro" id="IPR027417">
    <property type="entry name" value="P-loop_NTPase"/>
</dbReference>
<evidence type="ECO:0000256" key="1">
    <source>
        <dbReference type="ARBA" id="ARBA00008894"/>
    </source>
</evidence>
<feature type="domain" description="Disease resistance protein At4g27190-like leucine-rich repeats" evidence="7">
    <location>
        <begin position="752"/>
        <end position="870"/>
    </location>
</feature>
<accession>A0A7J0G1Y8</accession>
<evidence type="ECO:0000259" key="7">
    <source>
        <dbReference type="Pfam" id="PF23247"/>
    </source>
</evidence>
<evidence type="ECO:0000313" key="9">
    <source>
        <dbReference type="EMBL" id="GFZ04795.1"/>
    </source>
</evidence>
<dbReference type="InterPro" id="IPR002182">
    <property type="entry name" value="NB-ARC"/>
</dbReference>
<dbReference type="GO" id="GO:0006952">
    <property type="term" value="P:defense response"/>
    <property type="evidence" value="ECO:0007669"/>
    <property type="project" value="UniProtKB-KW"/>
</dbReference>
<keyword evidence="4" id="KW-0611">Plant defense</keyword>
<dbReference type="InterPro" id="IPR050905">
    <property type="entry name" value="Plant_NBS-LRR"/>
</dbReference>
<feature type="domain" description="NB-ARC" evidence="6">
    <location>
        <begin position="132"/>
        <end position="300"/>
    </location>
</feature>
<dbReference type="SMART" id="SM00369">
    <property type="entry name" value="LRR_TYP"/>
    <property type="match status" value="3"/>
</dbReference>
<dbReference type="GO" id="GO:0043531">
    <property type="term" value="F:ADP binding"/>
    <property type="evidence" value="ECO:0007669"/>
    <property type="project" value="InterPro"/>
</dbReference>
<dbReference type="FunFam" id="3.40.50.300:FF:001091">
    <property type="entry name" value="Probable disease resistance protein At1g61300"/>
    <property type="match status" value="1"/>
</dbReference>
<evidence type="ECO:0000259" key="6">
    <source>
        <dbReference type="Pfam" id="PF00931"/>
    </source>
</evidence>
<sequence>MIGNIVQQINHFSGQDEKMKTLRKNYKRLSCQAADVKEKVEAEEFKSGKKRKRAVENWLGELEMMKNKVQKLEEIQESQISSLLSGNRIDKLIKEIEELYEEGRFREGLLLDTCKTKAEQLLAPELTIQTSKQNLEEIFKYLLDDEVWCIGIHGIGGVGKTTLALHIYNRLVQDVETLGYRPYWVTVSQENSIGKLQNDIAKNLELDFSNEGDERKRAAILSQSLKSEKCVLILDDVWEKIALDKVGIPTKVNERKTCKLILTTRSRDVCRRIGCDAKFKVQPLNEEEAWKLFEEKLGKQTELSHEVRDIATFCGSQVCWFATGHYYHGWKHERGVIDEGKPWQAKFDEGHSMLNTLERSCLLESCNSYDGRRCVKMHDLMRDMALKITKAGHPQFMVKAGVGLKDIPAEREWTEDLDKVSLMGNVIKEIPRGRSPRCPRLSTLLLNENSLTKVADSFFERMHALHVLDLSRNPNLERLPNSISDLENLTALKLQFCKSLTYVPPLGKLRALQELDLSYTHIKDVPEGVDRLVNLKILNMEGTERLERLPSGTLGKLSHLQRLGLHFTLGPVEVQAEELERLRELKEIAVQFSDIDGLKQFVKYIIQKSRFWGQLDKYFLKVKAGEFNDGDINKVMILHDPFNVNGGEGEDGILLPYDLQLLIIHRCSFARGRACLYYDVFPSLRDNATLMKGCELSNCEGIESIISSSTSSYSSTSFQSLLSLYLYCLPDFVSLFRSKFLGFAVIAPSCGTFSNLKDLSVSSCPKIKSLFTSISLLLFPNLEVITVKDCVQIKEIIETVHDDGLETSFFRNHDDNNHDVPLITLPKLKKIELLRLPELKSVFERRIMEIMVCESIEEISVYECPKLRRLPFSLPLVNGQLSAPTTLKRIIAYRNMEWWESLEWDDPNAKDALRPYLVTY</sequence>
<evidence type="ECO:0000256" key="2">
    <source>
        <dbReference type="ARBA" id="ARBA00022614"/>
    </source>
</evidence>
<dbReference type="Proteomes" id="UP000585474">
    <property type="component" value="Unassembled WGS sequence"/>
</dbReference>
<dbReference type="InterPro" id="IPR003591">
    <property type="entry name" value="Leu-rich_rpt_typical-subtyp"/>
</dbReference>
<comment type="caution">
    <text evidence="9">The sequence shown here is derived from an EMBL/GenBank/DDBJ whole genome shotgun (WGS) entry which is preliminary data.</text>
</comment>
<dbReference type="Gene3D" id="3.80.10.10">
    <property type="entry name" value="Ribonuclease Inhibitor"/>
    <property type="match status" value="2"/>
</dbReference>
<dbReference type="Pfam" id="PF23598">
    <property type="entry name" value="LRR_14"/>
    <property type="match status" value="1"/>
</dbReference>
<name>A0A7J0G1Y8_9ERIC</name>
<dbReference type="EMBL" id="BJWL01000017">
    <property type="protein sequence ID" value="GFZ04795.1"/>
    <property type="molecule type" value="Genomic_DNA"/>
</dbReference>
<keyword evidence="3" id="KW-0677">Repeat</keyword>
<dbReference type="InterPro" id="IPR057135">
    <property type="entry name" value="At4g27190-like_LRR"/>
</dbReference>
<dbReference type="PRINTS" id="PR00364">
    <property type="entry name" value="DISEASERSIST"/>
</dbReference>
<evidence type="ECO:0000256" key="3">
    <source>
        <dbReference type="ARBA" id="ARBA00022737"/>
    </source>
</evidence>
<protein>
    <recommendedName>
        <fullName evidence="11">NB-ARC domain-containing disease resistance protein</fullName>
    </recommendedName>
</protein>
<feature type="coiled-coil region" evidence="5">
    <location>
        <begin position="19"/>
        <end position="75"/>
    </location>
</feature>
<dbReference type="InterPro" id="IPR032675">
    <property type="entry name" value="LRR_dom_sf"/>
</dbReference>
<keyword evidence="5" id="KW-0175">Coiled coil</keyword>
<reference evidence="9 10" key="1">
    <citation type="submission" date="2019-07" db="EMBL/GenBank/DDBJ databases">
        <title>De Novo Assembly of kiwifruit Actinidia rufa.</title>
        <authorList>
            <person name="Sugita-Konishi S."/>
            <person name="Sato K."/>
            <person name="Mori E."/>
            <person name="Abe Y."/>
            <person name="Kisaki G."/>
            <person name="Hamano K."/>
            <person name="Suezawa K."/>
            <person name="Otani M."/>
            <person name="Fukuda T."/>
            <person name="Manabe T."/>
            <person name="Gomi K."/>
            <person name="Tabuchi M."/>
            <person name="Akimitsu K."/>
            <person name="Kataoka I."/>
        </authorList>
    </citation>
    <scope>NUCLEOTIDE SEQUENCE [LARGE SCALE GENOMIC DNA]</scope>
    <source>
        <strain evidence="10">cv. Fuchu</strain>
    </source>
</reference>
<organism evidence="9 10">
    <name type="scientific">Actinidia rufa</name>
    <dbReference type="NCBI Taxonomy" id="165716"/>
    <lineage>
        <taxon>Eukaryota</taxon>
        <taxon>Viridiplantae</taxon>
        <taxon>Streptophyta</taxon>
        <taxon>Embryophyta</taxon>
        <taxon>Tracheophyta</taxon>
        <taxon>Spermatophyta</taxon>
        <taxon>Magnoliopsida</taxon>
        <taxon>eudicotyledons</taxon>
        <taxon>Gunneridae</taxon>
        <taxon>Pentapetalae</taxon>
        <taxon>asterids</taxon>
        <taxon>Ericales</taxon>
        <taxon>Actinidiaceae</taxon>
        <taxon>Actinidia</taxon>
    </lineage>
</organism>
<evidence type="ECO:0008006" key="11">
    <source>
        <dbReference type="Google" id="ProtNLM"/>
    </source>
</evidence>
<dbReference type="Gene3D" id="3.40.50.300">
    <property type="entry name" value="P-loop containing nucleotide triphosphate hydrolases"/>
    <property type="match status" value="1"/>
</dbReference>
<feature type="domain" description="Disease resistance R13L4/SHOC-2-like LRR" evidence="8">
    <location>
        <begin position="459"/>
        <end position="595"/>
    </location>
</feature>
<gene>
    <name evidence="9" type="ORF">Acr_17g0003670</name>
</gene>